<name>A0A7X6KSL3_9CELL</name>
<evidence type="ECO:0000313" key="2">
    <source>
        <dbReference type="EMBL" id="NKY21526.1"/>
    </source>
</evidence>
<keyword evidence="3" id="KW-1185">Reference proteome</keyword>
<dbReference type="Gene3D" id="3.40.630.30">
    <property type="match status" value="1"/>
</dbReference>
<dbReference type="Pfam" id="PF13302">
    <property type="entry name" value="Acetyltransf_3"/>
    <property type="match status" value="1"/>
</dbReference>
<dbReference type="PROSITE" id="PS51186">
    <property type="entry name" value="GNAT"/>
    <property type="match status" value="1"/>
</dbReference>
<dbReference type="RefSeq" id="WP_168628603.1">
    <property type="nucleotide sequence ID" value="NZ_BONL01000009.1"/>
</dbReference>
<evidence type="ECO:0000313" key="3">
    <source>
        <dbReference type="Proteomes" id="UP000581206"/>
    </source>
</evidence>
<protein>
    <submittedName>
        <fullName evidence="2">GNAT family N-acetyltransferase</fullName>
    </submittedName>
</protein>
<gene>
    <name evidence="2" type="ORF">HGA03_02475</name>
</gene>
<keyword evidence="2" id="KW-0808">Transferase</keyword>
<evidence type="ECO:0000259" key="1">
    <source>
        <dbReference type="PROSITE" id="PS51186"/>
    </source>
</evidence>
<dbReference type="EMBL" id="JAAXOX010000001">
    <property type="protein sequence ID" value="NKY21526.1"/>
    <property type="molecule type" value="Genomic_DNA"/>
</dbReference>
<organism evidence="2 3">
    <name type="scientific">Cellulomonas denverensis</name>
    <dbReference type="NCBI Taxonomy" id="264297"/>
    <lineage>
        <taxon>Bacteria</taxon>
        <taxon>Bacillati</taxon>
        <taxon>Actinomycetota</taxon>
        <taxon>Actinomycetes</taxon>
        <taxon>Micrococcales</taxon>
        <taxon>Cellulomonadaceae</taxon>
        <taxon>Cellulomonas</taxon>
    </lineage>
</organism>
<dbReference type="GO" id="GO:0016747">
    <property type="term" value="F:acyltransferase activity, transferring groups other than amino-acyl groups"/>
    <property type="evidence" value="ECO:0007669"/>
    <property type="project" value="InterPro"/>
</dbReference>
<dbReference type="InterPro" id="IPR000182">
    <property type="entry name" value="GNAT_dom"/>
</dbReference>
<dbReference type="PANTHER" id="PTHR43792">
    <property type="entry name" value="GNAT FAMILY, PUTATIVE (AFU_ORTHOLOGUE AFUA_3G00765)-RELATED-RELATED"/>
    <property type="match status" value="1"/>
</dbReference>
<reference evidence="2 3" key="1">
    <citation type="submission" date="2020-04" db="EMBL/GenBank/DDBJ databases">
        <title>MicrobeNet Type strains.</title>
        <authorList>
            <person name="Nicholson A.C."/>
        </authorList>
    </citation>
    <scope>NUCLEOTIDE SEQUENCE [LARGE SCALE GENOMIC DNA]</scope>
    <source>
        <strain evidence="2 3">ATCC BAA-788</strain>
    </source>
</reference>
<dbReference type="InterPro" id="IPR051531">
    <property type="entry name" value="N-acetyltransferase"/>
</dbReference>
<sequence>MSLSDLAWPLRSDRLLLRRATPADAALLWPIRRLPEVSRWMTTLPVDEADFVARFAEPDRLEPTLVIEHDGRVIGDLMIRIEDAWGQSEVADRAARTQAELGWALDPAFQGRGFAVEAVRRVLTACFDELGLRRVTAGCFADNIPSWRLMERVGMRREGDFRADSLHRDGRWYDSYTYALLREEWDRAAH</sequence>
<dbReference type="SUPFAM" id="SSF55729">
    <property type="entry name" value="Acyl-CoA N-acyltransferases (Nat)"/>
    <property type="match status" value="1"/>
</dbReference>
<dbReference type="InterPro" id="IPR016181">
    <property type="entry name" value="Acyl_CoA_acyltransferase"/>
</dbReference>
<accession>A0A7X6KSL3</accession>
<comment type="caution">
    <text evidence="2">The sequence shown here is derived from an EMBL/GenBank/DDBJ whole genome shotgun (WGS) entry which is preliminary data.</text>
</comment>
<feature type="domain" description="N-acetyltransferase" evidence="1">
    <location>
        <begin position="15"/>
        <end position="183"/>
    </location>
</feature>
<proteinExistence type="predicted"/>
<dbReference type="Proteomes" id="UP000581206">
    <property type="component" value="Unassembled WGS sequence"/>
</dbReference>
<dbReference type="AlphaFoldDB" id="A0A7X6KSL3"/>